<organism evidence="5 6">
    <name type="scientific">Leucobacter komagatae</name>
    <dbReference type="NCBI Taxonomy" id="55969"/>
    <lineage>
        <taxon>Bacteria</taxon>
        <taxon>Bacillati</taxon>
        <taxon>Actinomycetota</taxon>
        <taxon>Actinomycetes</taxon>
        <taxon>Micrococcales</taxon>
        <taxon>Microbacteriaceae</taxon>
        <taxon>Leucobacter</taxon>
    </lineage>
</organism>
<keyword evidence="2" id="KW-0472">Membrane</keyword>
<feature type="compositionally biased region" description="Low complexity" evidence="1">
    <location>
        <begin position="80"/>
        <end position="89"/>
    </location>
</feature>
<evidence type="ECO:0000313" key="6">
    <source>
        <dbReference type="Proteomes" id="UP000319094"/>
    </source>
</evidence>
<dbReference type="Proteomes" id="UP000319094">
    <property type="component" value="Unassembled WGS sequence"/>
</dbReference>
<protein>
    <submittedName>
        <fullName evidence="5">Fimbrial isopeptide formation D2 family protein</fullName>
    </submittedName>
</protein>
<feature type="region of interest" description="Disordered" evidence="1">
    <location>
        <begin position="51"/>
        <end position="131"/>
    </location>
</feature>
<evidence type="ECO:0000313" key="5">
    <source>
        <dbReference type="EMBL" id="TQL44458.1"/>
    </source>
</evidence>
<dbReference type="EMBL" id="VFON01000001">
    <property type="protein sequence ID" value="TQL44458.1"/>
    <property type="molecule type" value="Genomic_DNA"/>
</dbReference>
<evidence type="ECO:0000259" key="4">
    <source>
        <dbReference type="Pfam" id="PF25549"/>
    </source>
</evidence>
<dbReference type="Pfam" id="PF25549">
    <property type="entry name" value="DUF7927"/>
    <property type="match status" value="1"/>
</dbReference>
<proteinExistence type="predicted"/>
<evidence type="ECO:0000259" key="3">
    <source>
        <dbReference type="Pfam" id="PF20674"/>
    </source>
</evidence>
<feature type="compositionally biased region" description="Low complexity" evidence="1">
    <location>
        <begin position="97"/>
        <end position="120"/>
    </location>
</feature>
<dbReference type="SUPFAM" id="SSF63829">
    <property type="entry name" value="Calcium-dependent phosphotriesterase"/>
    <property type="match status" value="1"/>
</dbReference>
<comment type="caution">
    <text evidence="5">The sequence shown here is derived from an EMBL/GenBank/DDBJ whole genome shotgun (WGS) entry which is preliminary data.</text>
</comment>
<evidence type="ECO:0000256" key="2">
    <source>
        <dbReference type="SAM" id="Phobius"/>
    </source>
</evidence>
<keyword evidence="2" id="KW-0812">Transmembrane</keyword>
<name>A0A542Y8P4_9MICO</name>
<sequence>MRAKKLGEIRLGKPRNRGIATGALLLSALVGIVMPLADTGIASAQAVERTLATPETNAAEQPSDAQEETAPAAPDETTEQTEGGATTPTPDEDTNVAEPEAAQPAQPAQPRAQAAPLAAPTGPTLKWSITDANGAPVKGATATLQGPATRGGFYDAAWPTSYEVADCVGTCGPNSMDQDPRAGYFAVDRTVVGNRTTMLTSTIYNQRFRVQPSQHPAGTSWDSSKWIEIPGSSTFNWPHVPAQNPWGSDSYDFGSLKLGKSALECVAGTFYSISQEGQLKRVDANVDNETAVVKDIGSPALTVNGQSFNGLAVGLKGEAVFAYERKTMPASVYQYDTAKQNWVDRKIQISLSNLTVLKNLQLIGGALDNEGTYWVGGFVKEGNSTKGNFQLWALPKNGTKMELRGQLNIRALERSYIDNGNGDFAFDNEGNLFLIRGVSNGRGLAVFSAKAADLANGRGTELVKASTVFAQNTVSPFSGVNGIAYDAAGRLFVGGSAGLGYLDLPLTGEAPGEFRFPQGNDSWSTTDLASCSFPPTVKVQKELPDGRAFASDQFTLELKTGNSLLGSATTTGSSDGLQADAIEPVPVAIGSTLTIQEKPGSSSTKLANYSSSWECALGSKVLWSAKSTTGSFTMPADAAGKEITCTFRNSLMQVSKTANVASGTPVDAGTIVQYTLTFDNSQGASAVAVSYRDFMADVLDDAYFVRADGTETKTPIFTIKGGVTVDWDATNRWLTLGGSIAAGGKGTVTVAVKVRENSDNADQRQTEMAPEGFFLRNKLARGTSDAPPKTCSPGLCVEHPIDSWTVAKDSLPADTARLHKGGNVHYKVTATKTNAETALNGLVLQDDLTHVFKSAGWAPEAAVPGGAQAKGVYLFNSEGRTIDLNGQPNTGSKEVLRAVRDVAAPTQVNVAPSGAPADMRWIVTSGAPLDLPKEAVRAEMWFAVQAAESPVGIPAASTWEGQGNTPTTGWKFVNYATGMAKSGSGATAKDFAPNACVTGKNVPNTAFAPNSAQPVDVNFPEQCRVQHELSQNYFTIRKDAGGAGVQALADDKAWDPDPTGLWNMIGHEFEVRDNDKATGKATSYPSVQLCRTDYDPEQGWRGEWISPANAGDKSRWDFSTENSATAKKILDWNNAHPDEADQLPVCGTLYEISDGGQKGRWRSENLNAGDYWLVETKAPNAQTDVTAEKTRPVPGVQKLAQPVPFKIWPEEDGTSLGGPAMQGRGQLDVGNGSGKYLDRCNPGQQKPGGEFEPGGTIAERPTACVNPTGYLMLVKDPAPVPLPLTGGQWLPMVLGGGAAVLIVALAGALWWRRRGTNPSAPIGRHGA</sequence>
<gene>
    <name evidence="5" type="ORF">FB468_2515</name>
</gene>
<dbReference type="Pfam" id="PF20674">
    <property type="entry name" value="SpaA_3"/>
    <property type="match status" value="1"/>
</dbReference>
<evidence type="ECO:0000256" key="1">
    <source>
        <dbReference type="SAM" id="MobiDB-lite"/>
    </source>
</evidence>
<dbReference type="InterPro" id="IPR048834">
    <property type="entry name" value="SpaA_pre-album"/>
</dbReference>
<reference evidence="5 6" key="1">
    <citation type="submission" date="2019-06" db="EMBL/GenBank/DDBJ databases">
        <title>Sequencing the genomes of 1000 actinobacteria strains.</title>
        <authorList>
            <person name="Klenk H.-P."/>
        </authorList>
    </citation>
    <scope>NUCLEOTIDE SEQUENCE [LARGE SCALE GENOMIC DNA]</scope>
    <source>
        <strain evidence="5 6">DSM 8803</strain>
    </source>
</reference>
<keyword evidence="6" id="KW-1185">Reference proteome</keyword>
<feature type="transmembrane region" description="Helical" evidence="2">
    <location>
        <begin position="1289"/>
        <end position="1311"/>
    </location>
</feature>
<keyword evidence="2" id="KW-1133">Transmembrane helix</keyword>
<feature type="domain" description="SpaA-like prealbumin fold" evidence="3">
    <location>
        <begin position="536"/>
        <end position="650"/>
    </location>
</feature>
<dbReference type="InterPro" id="IPR057687">
    <property type="entry name" value="DUF7927"/>
</dbReference>
<feature type="domain" description="DUF7927" evidence="4">
    <location>
        <begin position="652"/>
        <end position="801"/>
    </location>
</feature>
<feature type="compositionally biased region" description="Polar residues" evidence="1">
    <location>
        <begin position="53"/>
        <end position="64"/>
    </location>
</feature>
<accession>A0A542Y8P4</accession>